<proteinExistence type="predicted"/>
<protein>
    <submittedName>
        <fullName evidence="1">Methyltransferase domain-containing protein</fullName>
    </submittedName>
</protein>
<sequence length="257" mass="28260">MSEEKQPLNYQEINRQTVNQWVADGWEWGQPISHAEYQRVAQGGVPHLVLSPTKPVPAAWYPDLHGKKVLGLASGGGQQGPLLTALGADVTIIDYADTQIQAEQLVAQREGYDITAIQGDVTKRLPFADEAFDLIVHPVANVYFAQVQPVWQEAFRVLKHGGALWAGLDNSINFLVDGAEERIINALPFDPLKNPDQMAQLQADDSGVQFSHGIDEQIGGQLKAGFQLLDVYDDINSSGRLAKLNIPTFWVTRAVKP</sequence>
<dbReference type="RefSeq" id="WP_063516835.1">
    <property type="nucleotide sequence ID" value="NZ_CAUFDJ010000018.1"/>
</dbReference>
<dbReference type="InterPro" id="IPR013216">
    <property type="entry name" value="Methyltransf_11"/>
</dbReference>
<organism evidence="1 2">
    <name type="scientific">Schleiferilactobacillus harbinensis</name>
    <dbReference type="NCBI Taxonomy" id="304207"/>
    <lineage>
        <taxon>Bacteria</taxon>
        <taxon>Bacillati</taxon>
        <taxon>Bacillota</taxon>
        <taxon>Bacilli</taxon>
        <taxon>Lactobacillales</taxon>
        <taxon>Lactobacillaceae</taxon>
        <taxon>Schleiferilactobacillus</taxon>
    </lineage>
</organism>
<name>A0A5P8M3E0_9LACO</name>
<dbReference type="Pfam" id="PF08241">
    <property type="entry name" value="Methyltransf_11"/>
    <property type="match status" value="1"/>
</dbReference>
<keyword evidence="1" id="KW-0808">Transferase</keyword>
<dbReference type="Proteomes" id="UP000326779">
    <property type="component" value="Chromosome"/>
</dbReference>
<evidence type="ECO:0000313" key="2">
    <source>
        <dbReference type="Proteomes" id="UP000326779"/>
    </source>
</evidence>
<gene>
    <name evidence="1" type="ORF">D1010_05635</name>
</gene>
<dbReference type="GO" id="GO:0032259">
    <property type="term" value="P:methylation"/>
    <property type="evidence" value="ECO:0007669"/>
    <property type="project" value="UniProtKB-KW"/>
</dbReference>
<dbReference type="SUPFAM" id="SSF53335">
    <property type="entry name" value="S-adenosyl-L-methionine-dependent methyltransferases"/>
    <property type="match status" value="1"/>
</dbReference>
<accession>A0A5P8M3E0</accession>
<keyword evidence="1" id="KW-0489">Methyltransferase</keyword>
<dbReference type="EMBL" id="CP045143">
    <property type="protein sequence ID" value="QFR22963.1"/>
    <property type="molecule type" value="Genomic_DNA"/>
</dbReference>
<dbReference type="InterPro" id="IPR029063">
    <property type="entry name" value="SAM-dependent_MTases_sf"/>
</dbReference>
<dbReference type="KEGG" id="lhb:D1010_05635"/>
<dbReference type="GO" id="GO:0008757">
    <property type="term" value="F:S-adenosylmethionine-dependent methyltransferase activity"/>
    <property type="evidence" value="ECO:0007669"/>
    <property type="project" value="InterPro"/>
</dbReference>
<evidence type="ECO:0000313" key="1">
    <source>
        <dbReference type="EMBL" id="QFR22963.1"/>
    </source>
</evidence>
<reference evidence="1 2" key="1">
    <citation type="submission" date="2019-10" db="EMBL/GenBank/DDBJ databases">
        <title>The completed genome of Lactobacillus harbinensis M1.</title>
        <authorList>
            <person name="Zheng Y."/>
        </authorList>
    </citation>
    <scope>NUCLEOTIDE SEQUENCE [LARGE SCALE GENOMIC DNA]</scope>
    <source>
        <strain evidence="1 2">M1</strain>
    </source>
</reference>
<dbReference type="GeneID" id="78508584"/>
<dbReference type="CDD" id="cd02440">
    <property type="entry name" value="AdoMet_MTases"/>
    <property type="match status" value="1"/>
</dbReference>
<dbReference type="AlphaFoldDB" id="A0A5P8M3E0"/>
<dbReference type="Gene3D" id="3.40.50.150">
    <property type="entry name" value="Vaccinia Virus protein VP39"/>
    <property type="match status" value="1"/>
</dbReference>